<keyword evidence="2" id="KW-1185">Reference proteome</keyword>
<dbReference type="EMBL" id="FOVD01000001">
    <property type="protein sequence ID" value="SFM97862.1"/>
    <property type="molecule type" value="Genomic_DNA"/>
</dbReference>
<dbReference type="AlphaFoldDB" id="A0A1I4V9J2"/>
<gene>
    <name evidence="1" type="ORF">SAMN05421594_0054</name>
</gene>
<dbReference type="OrthoDB" id="1252767at2"/>
<dbReference type="Proteomes" id="UP000198769">
    <property type="component" value="Unassembled WGS sequence"/>
</dbReference>
<proteinExistence type="predicted"/>
<protein>
    <submittedName>
        <fullName evidence="1">Uncharacterized protein</fullName>
    </submittedName>
</protein>
<accession>A0A1I4V9J2</accession>
<name>A0A1I4V9J2_CHROL</name>
<sequence length="250" mass="28473">MNEHEKNVLVSSGGLANESKDVIWENPHPISLNFKTASEKALASVVTGIVSNSDNTQILWFRDLPFDAILPVKPFKKDFTPEKSFILGKVYFFPYKTPPRSDDFRGSIGNVDMQVSPLSTDPEYVLTGEMNGCSIIITKETADSKSFTAWHFPSPDSYKKVYEQFLEKYKGKIYGEIKYSDYGGTKDGETDGVNYLFYNRSRSLWELSCIPVKRVVKLDPADLKKWNGNWVEKSSVPRKKRDLNFSKPIK</sequence>
<organism evidence="1 2">
    <name type="scientific">Chryseobacterium oleae</name>
    <dbReference type="NCBI Taxonomy" id="491207"/>
    <lineage>
        <taxon>Bacteria</taxon>
        <taxon>Pseudomonadati</taxon>
        <taxon>Bacteroidota</taxon>
        <taxon>Flavobacteriia</taxon>
        <taxon>Flavobacteriales</taxon>
        <taxon>Weeksellaceae</taxon>
        <taxon>Chryseobacterium group</taxon>
        <taxon>Chryseobacterium</taxon>
    </lineage>
</organism>
<evidence type="ECO:0000313" key="1">
    <source>
        <dbReference type="EMBL" id="SFM97862.1"/>
    </source>
</evidence>
<reference evidence="2" key="1">
    <citation type="submission" date="2016-10" db="EMBL/GenBank/DDBJ databases">
        <authorList>
            <person name="Varghese N."/>
            <person name="Submissions S."/>
        </authorList>
    </citation>
    <scope>NUCLEOTIDE SEQUENCE [LARGE SCALE GENOMIC DNA]</scope>
    <source>
        <strain evidence="2">DSM 25575</strain>
    </source>
</reference>
<evidence type="ECO:0000313" key="2">
    <source>
        <dbReference type="Proteomes" id="UP000198769"/>
    </source>
</evidence>
<dbReference type="RefSeq" id="WP_090021698.1">
    <property type="nucleotide sequence ID" value="NZ_FOVD01000001.1"/>
</dbReference>